<dbReference type="Proteomes" id="UP000054498">
    <property type="component" value="Unassembled WGS sequence"/>
</dbReference>
<dbReference type="GeneID" id="25726522"/>
<dbReference type="AlphaFoldDB" id="A0A0D2N5J0"/>
<protein>
    <submittedName>
        <fullName evidence="2">Uncharacterized protein</fullName>
    </submittedName>
</protein>
<name>A0A0D2N5J0_9CHLO</name>
<evidence type="ECO:0000256" key="1">
    <source>
        <dbReference type="SAM" id="Phobius"/>
    </source>
</evidence>
<proteinExistence type="predicted"/>
<gene>
    <name evidence="2" type="ORF">MNEG_0404</name>
</gene>
<accession>A0A0D2N5J0</accession>
<organism evidence="2 3">
    <name type="scientific">Monoraphidium neglectum</name>
    <dbReference type="NCBI Taxonomy" id="145388"/>
    <lineage>
        <taxon>Eukaryota</taxon>
        <taxon>Viridiplantae</taxon>
        <taxon>Chlorophyta</taxon>
        <taxon>core chlorophytes</taxon>
        <taxon>Chlorophyceae</taxon>
        <taxon>CS clade</taxon>
        <taxon>Sphaeropleales</taxon>
        <taxon>Selenastraceae</taxon>
        <taxon>Monoraphidium</taxon>
    </lineage>
</organism>
<feature type="transmembrane region" description="Helical" evidence="1">
    <location>
        <begin position="99"/>
        <end position="117"/>
    </location>
</feature>
<keyword evidence="3" id="KW-1185">Reference proteome</keyword>
<feature type="transmembrane region" description="Helical" evidence="1">
    <location>
        <begin position="129"/>
        <end position="147"/>
    </location>
</feature>
<dbReference type="KEGG" id="mng:MNEG_0404"/>
<evidence type="ECO:0000313" key="3">
    <source>
        <dbReference type="Proteomes" id="UP000054498"/>
    </source>
</evidence>
<keyword evidence="1" id="KW-0812">Transmembrane</keyword>
<feature type="transmembrane region" description="Helical" evidence="1">
    <location>
        <begin position="46"/>
        <end position="66"/>
    </location>
</feature>
<reference evidence="2 3" key="1">
    <citation type="journal article" date="2013" name="BMC Genomics">
        <title>Reconstruction of the lipid metabolism for the microalga Monoraphidium neglectum from its genome sequence reveals characteristics suitable for biofuel production.</title>
        <authorList>
            <person name="Bogen C."/>
            <person name="Al-Dilaimi A."/>
            <person name="Albersmeier A."/>
            <person name="Wichmann J."/>
            <person name="Grundmann M."/>
            <person name="Rupp O."/>
            <person name="Lauersen K.J."/>
            <person name="Blifernez-Klassen O."/>
            <person name="Kalinowski J."/>
            <person name="Goesmann A."/>
            <person name="Mussgnug J.H."/>
            <person name="Kruse O."/>
        </authorList>
    </citation>
    <scope>NUCLEOTIDE SEQUENCE [LARGE SCALE GENOMIC DNA]</scope>
    <source>
        <strain evidence="2 3">SAG 48.87</strain>
    </source>
</reference>
<evidence type="ECO:0000313" key="2">
    <source>
        <dbReference type="EMBL" id="KIZ07542.1"/>
    </source>
</evidence>
<keyword evidence="1" id="KW-0472">Membrane</keyword>
<keyword evidence="1" id="KW-1133">Transmembrane helix</keyword>
<sequence>MSTTTITAAEDAPVRSSAAIAAGEQQPWDWHWRNIKWSLVLRAQHWGVIFLIVIAAAVSGGAHYTLQHNPRIRPALAYDATISYPTVEQVAVPDSQAALWPWLAFLVSLFVTEGLLFRGRHSATTAMAAFLHFGVACFANFLIIVAVSEASVTKPWAGRLRPDFLDRCRPVDLGGSQPGGGGNFTRSVGTINLFQVWK</sequence>
<dbReference type="EMBL" id="KK100251">
    <property type="protein sequence ID" value="KIZ07542.1"/>
    <property type="molecule type" value="Genomic_DNA"/>
</dbReference>
<dbReference type="OrthoDB" id="8907274at2759"/>
<dbReference type="RefSeq" id="XP_013906561.1">
    <property type="nucleotide sequence ID" value="XM_014051107.1"/>
</dbReference>
<dbReference type="STRING" id="145388.A0A0D2N5J0"/>